<gene>
    <name evidence="3" type="ORF">BJY18_000850</name>
</gene>
<dbReference type="Proteomes" id="UP000581769">
    <property type="component" value="Unassembled WGS sequence"/>
</dbReference>
<proteinExistence type="predicted"/>
<comment type="caution">
    <text evidence="3">The sequence shown here is derived from an EMBL/GenBank/DDBJ whole genome shotgun (WGS) entry which is preliminary data.</text>
</comment>
<feature type="compositionally biased region" description="Low complexity" evidence="1">
    <location>
        <begin position="66"/>
        <end position="84"/>
    </location>
</feature>
<evidence type="ECO:0000256" key="1">
    <source>
        <dbReference type="SAM" id="MobiDB-lite"/>
    </source>
</evidence>
<organism evidence="3 4">
    <name type="scientific">Amycolatopsis jiangsuensis</name>
    <dbReference type="NCBI Taxonomy" id="1181879"/>
    <lineage>
        <taxon>Bacteria</taxon>
        <taxon>Bacillati</taxon>
        <taxon>Actinomycetota</taxon>
        <taxon>Actinomycetes</taxon>
        <taxon>Pseudonocardiales</taxon>
        <taxon>Pseudonocardiaceae</taxon>
        <taxon>Amycolatopsis</taxon>
    </lineage>
</organism>
<keyword evidence="2" id="KW-0732">Signal</keyword>
<keyword evidence="4" id="KW-1185">Reference proteome</keyword>
<dbReference type="EMBL" id="JACHMG010000001">
    <property type="protein sequence ID" value="MBB4683365.1"/>
    <property type="molecule type" value="Genomic_DNA"/>
</dbReference>
<sequence length="170" mass="16611">MRPSKIVSGPFCAAALLLACTACSGDPAPPTAAPRALSATTAAPSPSTHAPPPLPATAEPTPKPTGKPTTTPGTAKASAAPAPGTCGTVTAASGLTLYVYDPETVPCGQALTLVKDFHEAITGRQGSGSNEAVDATVDGWRCTSGPPSAQGGTTCDKGAQTVFAAVVPAE</sequence>
<dbReference type="PROSITE" id="PS51257">
    <property type="entry name" value="PROKAR_LIPOPROTEIN"/>
    <property type="match status" value="1"/>
</dbReference>
<reference evidence="3 4" key="1">
    <citation type="submission" date="2020-08" db="EMBL/GenBank/DDBJ databases">
        <title>Sequencing the genomes of 1000 actinobacteria strains.</title>
        <authorList>
            <person name="Klenk H.-P."/>
        </authorList>
    </citation>
    <scope>NUCLEOTIDE SEQUENCE [LARGE SCALE GENOMIC DNA]</scope>
    <source>
        <strain evidence="3 4">DSM 45859</strain>
    </source>
</reference>
<feature type="compositionally biased region" description="Low complexity" evidence="1">
    <location>
        <begin position="33"/>
        <end position="48"/>
    </location>
</feature>
<dbReference type="AlphaFoldDB" id="A0A840IPI5"/>
<dbReference type="RefSeq" id="WP_312873733.1">
    <property type="nucleotide sequence ID" value="NZ_JACHMG010000001.1"/>
</dbReference>
<protein>
    <submittedName>
        <fullName evidence="3">Uncharacterized protein</fullName>
    </submittedName>
</protein>
<feature type="chain" id="PRO_5038909039" evidence="2">
    <location>
        <begin position="25"/>
        <end position="170"/>
    </location>
</feature>
<feature type="region of interest" description="Disordered" evidence="1">
    <location>
        <begin position="30"/>
        <end position="84"/>
    </location>
</feature>
<accession>A0A840IPI5</accession>
<evidence type="ECO:0000313" key="3">
    <source>
        <dbReference type="EMBL" id="MBB4683365.1"/>
    </source>
</evidence>
<feature type="compositionally biased region" description="Pro residues" evidence="1">
    <location>
        <begin position="49"/>
        <end position="65"/>
    </location>
</feature>
<evidence type="ECO:0000313" key="4">
    <source>
        <dbReference type="Proteomes" id="UP000581769"/>
    </source>
</evidence>
<feature type="signal peptide" evidence="2">
    <location>
        <begin position="1"/>
        <end position="24"/>
    </location>
</feature>
<name>A0A840IPI5_9PSEU</name>
<evidence type="ECO:0000256" key="2">
    <source>
        <dbReference type="SAM" id="SignalP"/>
    </source>
</evidence>